<comment type="caution">
    <text evidence="3">The sequence shown here is derived from an EMBL/GenBank/DDBJ whole genome shotgun (WGS) entry which is preliminary data.</text>
</comment>
<feature type="signal peptide" evidence="2">
    <location>
        <begin position="1"/>
        <end position="21"/>
    </location>
</feature>
<name>A0ABU9SV78_9ALTE</name>
<organism evidence="3 4">
    <name type="scientific">Paraglaciecola mesophila</name>
    <dbReference type="NCBI Taxonomy" id="197222"/>
    <lineage>
        <taxon>Bacteria</taxon>
        <taxon>Pseudomonadati</taxon>
        <taxon>Pseudomonadota</taxon>
        <taxon>Gammaproteobacteria</taxon>
        <taxon>Alteromonadales</taxon>
        <taxon>Alteromonadaceae</taxon>
        <taxon>Paraglaciecola</taxon>
    </lineage>
</organism>
<keyword evidence="2" id="KW-0732">Signal</keyword>
<proteinExistence type="predicted"/>
<evidence type="ECO:0000313" key="3">
    <source>
        <dbReference type="EMBL" id="MEM5497791.1"/>
    </source>
</evidence>
<dbReference type="PROSITE" id="PS51257">
    <property type="entry name" value="PROKAR_LIPOPROTEIN"/>
    <property type="match status" value="1"/>
</dbReference>
<feature type="region of interest" description="Disordered" evidence="1">
    <location>
        <begin position="50"/>
        <end position="86"/>
    </location>
</feature>
<evidence type="ECO:0008006" key="5">
    <source>
        <dbReference type="Google" id="ProtNLM"/>
    </source>
</evidence>
<protein>
    <recommendedName>
        <fullName evidence="5">Lipoprotein</fullName>
    </recommendedName>
</protein>
<dbReference type="Proteomes" id="UP001461163">
    <property type="component" value="Unassembled WGS sequence"/>
</dbReference>
<evidence type="ECO:0000256" key="1">
    <source>
        <dbReference type="SAM" id="MobiDB-lite"/>
    </source>
</evidence>
<gene>
    <name evidence="3" type="ORF">WNY77_10340</name>
</gene>
<accession>A0ABU9SV78</accession>
<dbReference type="EMBL" id="JBBMQS010000005">
    <property type="protein sequence ID" value="MEM5497791.1"/>
    <property type="molecule type" value="Genomic_DNA"/>
</dbReference>
<feature type="chain" id="PRO_5047260885" description="Lipoprotein" evidence="2">
    <location>
        <begin position="22"/>
        <end position="146"/>
    </location>
</feature>
<dbReference type="RefSeq" id="WP_342881653.1">
    <property type="nucleotide sequence ID" value="NZ_JBBMQS010000005.1"/>
</dbReference>
<keyword evidence="4" id="KW-1185">Reference proteome</keyword>
<evidence type="ECO:0000313" key="4">
    <source>
        <dbReference type="Proteomes" id="UP001461163"/>
    </source>
</evidence>
<reference evidence="3 4" key="1">
    <citation type="submission" date="2024-03" db="EMBL/GenBank/DDBJ databases">
        <title>Community enrichment and isolation of bacterial strains for fucoidan degradation.</title>
        <authorList>
            <person name="Sichert A."/>
        </authorList>
    </citation>
    <scope>NUCLEOTIDE SEQUENCE [LARGE SCALE GENOMIC DNA]</scope>
    <source>
        <strain evidence="3 4">AS12</strain>
    </source>
</reference>
<evidence type="ECO:0000256" key="2">
    <source>
        <dbReference type="SAM" id="SignalP"/>
    </source>
</evidence>
<sequence length="146" mass="16075">MTMKKLLPLALLVPIVLSACASKPKPQPKEPDMFATKIKKTNQKVFNFSISANQGAAGGKPEHSGTGGPPPKRGNKNKTKDDDPKERLIDELFAQLETKLSETGFCREGYTEIDTYESSSRLHILGTCNEAATPEDKRQFANNYGY</sequence>